<dbReference type="PROSITE" id="PS51257">
    <property type="entry name" value="PROKAR_LIPOPROTEIN"/>
    <property type="match status" value="1"/>
</dbReference>
<reference evidence="2" key="2">
    <citation type="submission" date="2023-01" db="EMBL/GenBank/DDBJ databases">
        <title>Draft genome sequence of Litoribrevibacter albus strain NBRC 110071.</title>
        <authorList>
            <person name="Sun Q."/>
            <person name="Mori K."/>
        </authorList>
    </citation>
    <scope>NUCLEOTIDE SEQUENCE</scope>
    <source>
        <strain evidence="2">NBRC 110071</strain>
    </source>
</reference>
<dbReference type="Proteomes" id="UP001161389">
    <property type="component" value="Unassembled WGS sequence"/>
</dbReference>
<comment type="caution">
    <text evidence="2">The sequence shown here is derived from an EMBL/GenBank/DDBJ whole genome shotgun (WGS) entry which is preliminary data.</text>
</comment>
<feature type="coiled-coil region" evidence="1">
    <location>
        <begin position="435"/>
        <end position="500"/>
    </location>
</feature>
<dbReference type="AlphaFoldDB" id="A0AA37SBR3"/>
<gene>
    <name evidence="2" type="ORF">GCM10007876_34790</name>
</gene>
<reference evidence="2" key="1">
    <citation type="journal article" date="2014" name="Int. J. Syst. Evol. Microbiol.">
        <title>Complete genome sequence of Corynebacterium casei LMG S-19264T (=DSM 44701T), isolated from a smear-ripened cheese.</title>
        <authorList>
            <consortium name="US DOE Joint Genome Institute (JGI-PGF)"/>
            <person name="Walter F."/>
            <person name="Albersmeier A."/>
            <person name="Kalinowski J."/>
            <person name="Ruckert C."/>
        </authorList>
    </citation>
    <scope>NUCLEOTIDE SEQUENCE</scope>
    <source>
        <strain evidence="2">NBRC 110071</strain>
    </source>
</reference>
<proteinExistence type="predicted"/>
<evidence type="ECO:0008006" key="4">
    <source>
        <dbReference type="Google" id="ProtNLM"/>
    </source>
</evidence>
<sequence>MKYFIIAIFSLLILGCGNDRVSNLTYKKNLSNYKYYVRTIAFQQKYQAESAIYQINSASNHFDKFREIQVKYSQPVNGKATNIDTAHWADTMSITPYVGNHIFNLDEDSYSQEPLYYNNFFYLFYLEKKVTHAQYAKIEQKINNDGLAKIKEIEEKLLSEHSNNTNVSASKQPVFRQAKNKKVECKVYTHGFDNPTYKGTNLEFFWDGECKDGYAYGLGREFVKSASLNSWSLAVYKDKHPVYYSNLDLTQNKLSEGIIDTKSDSITYMVVTTITESDNDINLTSQSGSMDKKNQETLTLMRSPFHTNYAIYKAYTNFQYVYQNYEFDTSSSLKQAIWMENQGIKNGWSIGLSKNDNALLTGLNVNNSFTPITLPNHYINKADTIVKDAMASHQKALIAQKKSQSIMSEYKNKICLDSVTVDFMSLAEYKDICNESKTQEQARKIKSKLERLTKQRIQALENLKYQQSQQQQERARQQALALEAARLNELKRHNQAKEKQAAISNFTEKMNNMIPKTYNVNVFTY</sequence>
<dbReference type="EMBL" id="BSNM01000016">
    <property type="protein sequence ID" value="GLQ33000.1"/>
    <property type="molecule type" value="Genomic_DNA"/>
</dbReference>
<evidence type="ECO:0000313" key="2">
    <source>
        <dbReference type="EMBL" id="GLQ33000.1"/>
    </source>
</evidence>
<protein>
    <recommendedName>
        <fullName evidence="4">Lipoprotein</fullName>
    </recommendedName>
</protein>
<keyword evidence="1" id="KW-0175">Coiled coil</keyword>
<name>A0AA37SBR3_9GAMM</name>
<accession>A0AA37SBR3</accession>
<evidence type="ECO:0000313" key="3">
    <source>
        <dbReference type="Proteomes" id="UP001161389"/>
    </source>
</evidence>
<keyword evidence="3" id="KW-1185">Reference proteome</keyword>
<evidence type="ECO:0000256" key="1">
    <source>
        <dbReference type="SAM" id="Coils"/>
    </source>
</evidence>
<organism evidence="2 3">
    <name type="scientific">Litoribrevibacter albus</name>
    <dbReference type="NCBI Taxonomy" id="1473156"/>
    <lineage>
        <taxon>Bacteria</taxon>
        <taxon>Pseudomonadati</taxon>
        <taxon>Pseudomonadota</taxon>
        <taxon>Gammaproteobacteria</taxon>
        <taxon>Oceanospirillales</taxon>
        <taxon>Oceanospirillaceae</taxon>
        <taxon>Litoribrevibacter</taxon>
    </lineage>
</organism>
<dbReference type="RefSeq" id="WP_284383195.1">
    <property type="nucleotide sequence ID" value="NZ_BSNM01000016.1"/>
</dbReference>